<evidence type="ECO:0000256" key="6">
    <source>
        <dbReference type="SAM" id="Phobius"/>
    </source>
</evidence>
<protein>
    <submittedName>
        <fullName evidence="8">ATP-binding cassette, subfamily B</fullName>
    </submittedName>
</protein>
<dbReference type="Gene3D" id="3.40.50.300">
    <property type="entry name" value="P-loop containing nucleotide triphosphate hydrolases"/>
    <property type="match status" value="1"/>
</dbReference>
<evidence type="ECO:0000313" key="9">
    <source>
        <dbReference type="Proteomes" id="UP000199207"/>
    </source>
</evidence>
<feature type="transmembrane region" description="Helical" evidence="6">
    <location>
        <begin position="127"/>
        <end position="147"/>
    </location>
</feature>
<dbReference type="AlphaFoldDB" id="A0A1I1VAC3"/>
<dbReference type="GO" id="GO:0005524">
    <property type="term" value="F:ATP binding"/>
    <property type="evidence" value="ECO:0007669"/>
    <property type="project" value="UniProtKB-KW"/>
</dbReference>
<dbReference type="GO" id="GO:0016887">
    <property type="term" value="F:ATP hydrolysis activity"/>
    <property type="evidence" value="ECO:0007669"/>
    <property type="project" value="InterPro"/>
</dbReference>
<dbReference type="InterPro" id="IPR003439">
    <property type="entry name" value="ABC_transporter-like_ATP-bd"/>
</dbReference>
<dbReference type="PANTHER" id="PTHR24221">
    <property type="entry name" value="ATP-BINDING CASSETTE SUB-FAMILY B"/>
    <property type="match status" value="1"/>
</dbReference>
<feature type="transmembrane region" description="Helical" evidence="6">
    <location>
        <begin position="341"/>
        <end position="362"/>
    </location>
</feature>
<dbReference type="Gene3D" id="1.20.1560.10">
    <property type="entry name" value="ABC transporter type 1, transmembrane domain"/>
    <property type="match status" value="1"/>
</dbReference>
<evidence type="ECO:0000259" key="7">
    <source>
        <dbReference type="PROSITE" id="PS50929"/>
    </source>
</evidence>
<dbReference type="STRING" id="910347.SAMN05421773_1321"/>
<dbReference type="SUPFAM" id="SSF52540">
    <property type="entry name" value="P-loop containing nucleoside triphosphate hydrolases"/>
    <property type="match status" value="1"/>
</dbReference>
<reference evidence="8 9" key="1">
    <citation type="submission" date="2016-10" db="EMBL/GenBank/DDBJ databases">
        <authorList>
            <person name="de Groot N.N."/>
        </authorList>
    </citation>
    <scope>NUCLEOTIDE SEQUENCE [LARGE SCALE GENOMIC DNA]</scope>
    <source>
        <strain evidence="8 9">CGMCC 4.5739</strain>
    </source>
</reference>
<keyword evidence="4 6" id="KW-0472">Membrane</keyword>
<sequence length="557" mass="59839">MSTRTRKAGSGQDGATEAKQTAAGSSSASEQLLFGGPLQYNKRWTRHQDDAAKMSVRHTLGRLPRMLMMALRLAWQADRPATVTVIAAEVLRGITQAVALLGVQAVLEALLAPAEIAEGVRAAASPAVVMALALAAGALLAAVTTYADGRLRPQVEQQARQRYLQRATEVELEAIEDHAFHALLESAQYGAQGAREVIGHGTRIVGGVISLITAGGVLTALHPLLLPMLLVMVAPRAWAALRISRQRYESFHIWVQHTRAFRVLSQQMIDEDAAAEIRVHRMGGFLLHHHEEMARAFLIEQRRLARVEATTLLVASIAAGVTAVATYTVLGWLLWSGAVALAAAGAAVAAIQTGTGALANLVSHINRMHEDSLYVADLHQVTEQATGREIPAGGHPLPEAPRHIHFDNVTFTYPSSSDHEDEDGEDTGGDRVPALNGLTMTIPLGKVTALVGNNGSGKSTIAKLLAGLYRPQGGRILWDGTDTATADRAQLFSRFSFVTQDFYRWPFTARINVAVGDPSLPLTQERLEAAAAKAGATDLIASLPQGWRTLLSRTFQR</sequence>
<evidence type="ECO:0000313" key="8">
    <source>
        <dbReference type="EMBL" id="SFD79755.1"/>
    </source>
</evidence>
<comment type="subcellular location">
    <subcellularLocation>
        <location evidence="1">Cell membrane</location>
        <topology evidence="1">Multi-pass membrane protein</topology>
    </subcellularLocation>
</comment>
<proteinExistence type="predicted"/>
<dbReference type="InterPro" id="IPR011527">
    <property type="entry name" value="ABC1_TM_dom"/>
</dbReference>
<keyword evidence="2 6" id="KW-0812">Transmembrane</keyword>
<organism evidence="8 9">
    <name type="scientific">Streptomyces aidingensis</name>
    <dbReference type="NCBI Taxonomy" id="910347"/>
    <lineage>
        <taxon>Bacteria</taxon>
        <taxon>Bacillati</taxon>
        <taxon>Actinomycetota</taxon>
        <taxon>Actinomycetes</taxon>
        <taxon>Kitasatosporales</taxon>
        <taxon>Streptomycetaceae</taxon>
        <taxon>Streptomyces</taxon>
    </lineage>
</organism>
<feature type="transmembrane region" description="Helical" evidence="6">
    <location>
        <begin position="312"/>
        <end position="335"/>
    </location>
</feature>
<evidence type="ECO:0000256" key="3">
    <source>
        <dbReference type="ARBA" id="ARBA00022989"/>
    </source>
</evidence>
<accession>A0A1I1VAC3</accession>
<dbReference type="RefSeq" id="WP_093841751.1">
    <property type="nucleotide sequence ID" value="NZ_FOLM01000032.1"/>
</dbReference>
<evidence type="ECO:0000256" key="4">
    <source>
        <dbReference type="ARBA" id="ARBA00023136"/>
    </source>
</evidence>
<evidence type="ECO:0000256" key="2">
    <source>
        <dbReference type="ARBA" id="ARBA00022692"/>
    </source>
</evidence>
<dbReference type="PANTHER" id="PTHR24221:SF654">
    <property type="entry name" value="ATP-BINDING CASSETTE SUB-FAMILY B MEMBER 6"/>
    <property type="match status" value="1"/>
</dbReference>
<dbReference type="EMBL" id="FOLM01000032">
    <property type="protein sequence ID" value="SFD79755.1"/>
    <property type="molecule type" value="Genomic_DNA"/>
</dbReference>
<dbReference type="InterPro" id="IPR036640">
    <property type="entry name" value="ABC1_TM_sf"/>
</dbReference>
<dbReference type="GO" id="GO:0005886">
    <property type="term" value="C:plasma membrane"/>
    <property type="evidence" value="ECO:0007669"/>
    <property type="project" value="UniProtKB-SubCell"/>
</dbReference>
<dbReference type="SUPFAM" id="SSF90123">
    <property type="entry name" value="ABC transporter transmembrane region"/>
    <property type="match status" value="1"/>
</dbReference>
<keyword evidence="8" id="KW-0067">ATP-binding</keyword>
<feature type="region of interest" description="Disordered" evidence="5">
    <location>
        <begin position="1"/>
        <end position="30"/>
    </location>
</feature>
<dbReference type="InterPro" id="IPR039421">
    <property type="entry name" value="Type_1_exporter"/>
</dbReference>
<dbReference type="InterPro" id="IPR027417">
    <property type="entry name" value="P-loop_NTPase"/>
</dbReference>
<feature type="non-terminal residue" evidence="8">
    <location>
        <position position="557"/>
    </location>
</feature>
<gene>
    <name evidence="8" type="ORF">SAMN05421773_1321</name>
</gene>
<dbReference type="Pfam" id="PF00005">
    <property type="entry name" value="ABC_tran"/>
    <property type="match status" value="1"/>
</dbReference>
<dbReference type="GO" id="GO:0140359">
    <property type="term" value="F:ABC-type transporter activity"/>
    <property type="evidence" value="ECO:0007669"/>
    <property type="project" value="InterPro"/>
</dbReference>
<dbReference type="GO" id="GO:0034040">
    <property type="term" value="F:ATPase-coupled lipid transmembrane transporter activity"/>
    <property type="evidence" value="ECO:0007669"/>
    <property type="project" value="TreeGrafter"/>
</dbReference>
<keyword evidence="3 6" id="KW-1133">Transmembrane helix</keyword>
<dbReference type="PROSITE" id="PS50929">
    <property type="entry name" value="ABC_TM1F"/>
    <property type="match status" value="1"/>
</dbReference>
<feature type="domain" description="ABC transmembrane type-1" evidence="7">
    <location>
        <begin position="83"/>
        <end position="370"/>
    </location>
</feature>
<feature type="compositionally biased region" description="Polar residues" evidence="5">
    <location>
        <begin position="18"/>
        <end position="30"/>
    </location>
</feature>
<dbReference type="Proteomes" id="UP000199207">
    <property type="component" value="Unassembled WGS sequence"/>
</dbReference>
<keyword evidence="9" id="KW-1185">Reference proteome</keyword>
<name>A0A1I1VAC3_9ACTN</name>
<evidence type="ECO:0000256" key="5">
    <source>
        <dbReference type="SAM" id="MobiDB-lite"/>
    </source>
</evidence>
<evidence type="ECO:0000256" key="1">
    <source>
        <dbReference type="ARBA" id="ARBA00004651"/>
    </source>
</evidence>
<keyword evidence="8" id="KW-0547">Nucleotide-binding</keyword>